<keyword evidence="3" id="KW-1185">Reference proteome</keyword>
<evidence type="ECO:0000256" key="1">
    <source>
        <dbReference type="SAM" id="MobiDB-lite"/>
    </source>
</evidence>
<organism evidence="2 3">
    <name type="scientific">Tianweitania aestuarii</name>
    <dbReference type="NCBI Taxonomy" id="2814886"/>
    <lineage>
        <taxon>Bacteria</taxon>
        <taxon>Pseudomonadati</taxon>
        <taxon>Pseudomonadota</taxon>
        <taxon>Alphaproteobacteria</taxon>
        <taxon>Hyphomicrobiales</taxon>
        <taxon>Phyllobacteriaceae</taxon>
        <taxon>Tianweitania</taxon>
    </lineage>
</organism>
<comment type="caution">
    <text evidence="2">The sequence shown here is derived from an EMBL/GenBank/DDBJ whole genome shotgun (WGS) entry which is preliminary data.</text>
</comment>
<accession>A0ABS5RSL4</accession>
<evidence type="ECO:0000313" key="2">
    <source>
        <dbReference type="EMBL" id="MBS9720045.1"/>
    </source>
</evidence>
<feature type="region of interest" description="Disordered" evidence="1">
    <location>
        <begin position="1"/>
        <end position="65"/>
    </location>
</feature>
<name>A0ABS5RSL4_9HYPH</name>
<sequence>MASIMGGGSGAAKAAAEKSRRVQQVANDRQLAALQSSNEDAGATRKTPRGRRLFVSDPGQKTDLS</sequence>
<dbReference type="Proteomes" id="UP001297272">
    <property type="component" value="Unassembled WGS sequence"/>
</dbReference>
<evidence type="ECO:0000313" key="3">
    <source>
        <dbReference type="Proteomes" id="UP001297272"/>
    </source>
</evidence>
<feature type="compositionally biased region" description="Polar residues" evidence="1">
    <location>
        <begin position="22"/>
        <end position="39"/>
    </location>
</feature>
<feature type="compositionally biased region" description="Gly residues" evidence="1">
    <location>
        <begin position="1"/>
        <end position="10"/>
    </location>
</feature>
<proteinExistence type="predicted"/>
<dbReference type="RefSeq" id="WP_213983617.1">
    <property type="nucleotide sequence ID" value="NZ_JAFMNX010000001.1"/>
</dbReference>
<protein>
    <submittedName>
        <fullName evidence="2">Uncharacterized protein</fullName>
    </submittedName>
</protein>
<reference evidence="2 3" key="1">
    <citation type="submission" date="2021-03" db="EMBL/GenBank/DDBJ databases">
        <title>Tianweitania aestuarii sp. nov., isolated from a tidal flat.</title>
        <authorList>
            <person name="Park S."/>
            <person name="Yoon J.-H."/>
        </authorList>
    </citation>
    <scope>NUCLEOTIDE SEQUENCE [LARGE SCALE GENOMIC DNA]</scope>
    <source>
        <strain evidence="2 3">BSSL-BM11</strain>
    </source>
</reference>
<gene>
    <name evidence="2" type="ORF">JYU29_05000</name>
</gene>
<dbReference type="EMBL" id="JAFMNX010000001">
    <property type="protein sequence ID" value="MBS9720045.1"/>
    <property type="molecule type" value="Genomic_DNA"/>
</dbReference>